<proteinExistence type="predicted"/>
<evidence type="ECO:0000313" key="3">
    <source>
        <dbReference type="EMBL" id="KNE68609.1"/>
    </source>
</evidence>
<feature type="compositionally biased region" description="Low complexity" evidence="1">
    <location>
        <begin position="1"/>
        <end position="12"/>
    </location>
</feature>
<evidence type="ECO:0000259" key="2">
    <source>
        <dbReference type="Pfam" id="PF23153"/>
    </source>
</evidence>
<dbReference type="InterPro" id="IPR056279">
    <property type="entry name" value="Aip3p_Bud6_N"/>
</dbReference>
<evidence type="ECO:0000256" key="1">
    <source>
        <dbReference type="SAM" id="MobiDB-lite"/>
    </source>
</evidence>
<keyword evidence="4" id="KW-1185">Reference proteome</keyword>
<dbReference type="EMBL" id="GG745357">
    <property type="protein sequence ID" value="KNE68609.1"/>
    <property type="molecule type" value="Genomic_DNA"/>
</dbReference>
<accession>A0A0L0T210</accession>
<feature type="region of interest" description="Disordered" evidence="1">
    <location>
        <begin position="1"/>
        <end position="20"/>
    </location>
</feature>
<protein>
    <recommendedName>
        <fullName evidence="2">Aip3p/Bud6 N-terminal domain-containing protein</fullName>
    </recommendedName>
</protein>
<organism evidence="3 4">
    <name type="scientific">Allomyces macrogynus (strain ATCC 38327)</name>
    <name type="common">Allomyces javanicus var. macrogynus</name>
    <dbReference type="NCBI Taxonomy" id="578462"/>
    <lineage>
        <taxon>Eukaryota</taxon>
        <taxon>Fungi</taxon>
        <taxon>Fungi incertae sedis</taxon>
        <taxon>Blastocladiomycota</taxon>
        <taxon>Blastocladiomycetes</taxon>
        <taxon>Blastocladiales</taxon>
        <taxon>Blastocladiaceae</taxon>
        <taxon>Allomyces</taxon>
    </lineage>
</organism>
<reference evidence="4" key="2">
    <citation type="submission" date="2009-11" db="EMBL/GenBank/DDBJ databases">
        <title>The Genome Sequence of Allomyces macrogynus strain ATCC 38327.</title>
        <authorList>
            <consortium name="The Broad Institute Genome Sequencing Platform"/>
            <person name="Russ C."/>
            <person name="Cuomo C."/>
            <person name="Shea T."/>
            <person name="Young S.K."/>
            <person name="Zeng Q."/>
            <person name="Koehrsen M."/>
            <person name="Haas B."/>
            <person name="Borodovsky M."/>
            <person name="Guigo R."/>
            <person name="Alvarado L."/>
            <person name="Berlin A."/>
            <person name="Borenstein D."/>
            <person name="Chen Z."/>
            <person name="Engels R."/>
            <person name="Freedman E."/>
            <person name="Gellesch M."/>
            <person name="Goldberg J."/>
            <person name="Griggs A."/>
            <person name="Gujja S."/>
            <person name="Heiman D."/>
            <person name="Hepburn T."/>
            <person name="Howarth C."/>
            <person name="Jen D."/>
            <person name="Larson L."/>
            <person name="Lewis B."/>
            <person name="Mehta T."/>
            <person name="Park D."/>
            <person name="Pearson M."/>
            <person name="Roberts A."/>
            <person name="Saif S."/>
            <person name="Shenoy N."/>
            <person name="Sisk P."/>
            <person name="Stolte C."/>
            <person name="Sykes S."/>
            <person name="Walk T."/>
            <person name="White J."/>
            <person name="Yandava C."/>
            <person name="Burger G."/>
            <person name="Gray M.W."/>
            <person name="Holland P.W.H."/>
            <person name="King N."/>
            <person name="Lang F.B.F."/>
            <person name="Roger A.J."/>
            <person name="Ruiz-Trillo I."/>
            <person name="Lander E."/>
            <person name="Nusbaum C."/>
        </authorList>
    </citation>
    <scope>NUCLEOTIDE SEQUENCE [LARGE SCALE GENOMIC DNA]</scope>
    <source>
        <strain evidence="4">ATCC 38327</strain>
    </source>
</reference>
<gene>
    <name evidence="3" type="ORF">AMAG_12780</name>
</gene>
<dbReference type="Pfam" id="PF23153">
    <property type="entry name" value="Aip3p_Bud6_N"/>
    <property type="match status" value="1"/>
</dbReference>
<dbReference type="OrthoDB" id="783096at2759"/>
<feature type="region of interest" description="Disordered" evidence="1">
    <location>
        <begin position="144"/>
        <end position="166"/>
    </location>
</feature>
<evidence type="ECO:0000313" key="4">
    <source>
        <dbReference type="Proteomes" id="UP000054350"/>
    </source>
</evidence>
<dbReference type="AlphaFoldDB" id="A0A0L0T210"/>
<feature type="domain" description="Aip3p/Bud6 N-terminal" evidence="2">
    <location>
        <begin position="28"/>
        <end position="140"/>
    </location>
</feature>
<name>A0A0L0T210_ALLM3</name>
<dbReference type="Proteomes" id="UP000054350">
    <property type="component" value="Unassembled WGS sequence"/>
</dbReference>
<feature type="compositionally biased region" description="Low complexity" evidence="1">
    <location>
        <begin position="150"/>
        <end position="164"/>
    </location>
</feature>
<reference evidence="3 4" key="1">
    <citation type="submission" date="2009-11" db="EMBL/GenBank/DDBJ databases">
        <title>Annotation of Allomyces macrogynus ATCC 38327.</title>
        <authorList>
            <consortium name="The Broad Institute Genome Sequencing Platform"/>
            <person name="Russ C."/>
            <person name="Cuomo C."/>
            <person name="Burger G."/>
            <person name="Gray M.W."/>
            <person name="Holland P.W.H."/>
            <person name="King N."/>
            <person name="Lang F.B.F."/>
            <person name="Roger A.J."/>
            <person name="Ruiz-Trillo I."/>
            <person name="Young S.K."/>
            <person name="Zeng Q."/>
            <person name="Gargeya S."/>
            <person name="Fitzgerald M."/>
            <person name="Haas B."/>
            <person name="Abouelleil A."/>
            <person name="Alvarado L."/>
            <person name="Arachchi H.M."/>
            <person name="Berlin A."/>
            <person name="Chapman S.B."/>
            <person name="Gearin G."/>
            <person name="Goldberg J."/>
            <person name="Griggs A."/>
            <person name="Gujja S."/>
            <person name="Hansen M."/>
            <person name="Heiman D."/>
            <person name="Howarth C."/>
            <person name="Larimer J."/>
            <person name="Lui A."/>
            <person name="MacDonald P.J.P."/>
            <person name="McCowen C."/>
            <person name="Montmayeur A."/>
            <person name="Murphy C."/>
            <person name="Neiman D."/>
            <person name="Pearson M."/>
            <person name="Priest M."/>
            <person name="Roberts A."/>
            <person name="Saif S."/>
            <person name="Shea T."/>
            <person name="Sisk P."/>
            <person name="Stolte C."/>
            <person name="Sykes S."/>
            <person name="Wortman J."/>
            <person name="Nusbaum C."/>
            <person name="Birren B."/>
        </authorList>
    </citation>
    <scope>NUCLEOTIDE SEQUENCE [LARGE SCALE GENOMIC DNA]</scope>
    <source>
        <strain evidence="3 4">ATCC 38327</strain>
    </source>
</reference>
<dbReference type="VEuPathDB" id="FungiDB:AMAG_12780"/>
<sequence length="299" mass="32213">MTTAPTSPAPAEAAPPPSPDDARVFLSQSLQRLTASCRALLHALAEYADDPTIEEQQLSLLYTAVVKAYFYTLQDFEQYKIDVDSLRDFPLHMRDALDAVFDDMAAPAAAKAEMLDATADEINALMTRLIRTLKDRARAYLTGTTGGTTGMSPPGTPLSSTSSSADYFGPRKVRKPSVLSTLSTITTTLAPPPPVLVKAPPPKPAPVKLYLQYDTEVKQSTTAEYASCSSAISTSFPTDTFPKNRTRSDSATFANVWITFLTSGWSGATPYRTSPYGAGRRSRRSICTDGCDLSSLCAV</sequence>